<organism evidence="1 2">
    <name type="scientific">Streptomyces lomondensis</name>
    <dbReference type="NCBI Taxonomy" id="68229"/>
    <lineage>
        <taxon>Bacteria</taxon>
        <taxon>Bacillati</taxon>
        <taxon>Actinomycetota</taxon>
        <taxon>Actinomycetes</taxon>
        <taxon>Kitasatosporales</taxon>
        <taxon>Streptomycetaceae</taxon>
        <taxon>Streptomyces</taxon>
    </lineage>
</organism>
<dbReference type="EMBL" id="BMWC01000003">
    <property type="protein sequence ID" value="GGW96512.1"/>
    <property type="molecule type" value="Genomic_DNA"/>
</dbReference>
<sequence>MLEAAVGKIIGGTDLDTTRRIVLESETRLDVAGAWAVMQVELFTRLVGHASLGLIAARRRMPPEVLLPVFERMVDEGFLTRDGSLLSHTEAGAREAAVISRAWAAWLEDRLGQDIGRPSDSDLRVAVDAIAKRLLVEDLSHGLPSRPAKVLATSAA</sequence>
<protein>
    <submittedName>
        <fullName evidence="1">Uncharacterized protein</fullName>
    </submittedName>
</protein>
<accession>A0ABQ2X341</accession>
<reference evidence="2" key="1">
    <citation type="journal article" date="2019" name="Int. J. Syst. Evol. Microbiol.">
        <title>The Global Catalogue of Microorganisms (GCM) 10K type strain sequencing project: providing services to taxonomists for standard genome sequencing and annotation.</title>
        <authorList>
            <consortium name="The Broad Institute Genomics Platform"/>
            <consortium name="The Broad Institute Genome Sequencing Center for Infectious Disease"/>
            <person name="Wu L."/>
            <person name="Ma J."/>
        </authorList>
    </citation>
    <scope>NUCLEOTIDE SEQUENCE [LARGE SCALE GENOMIC DNA]</scope>
    <source>
        <strain evidence="2">JCM 4866</strain>
    </source>
</reference>
<proteinExistence type="predicted"/>
<evidence type="ECO:0000313" key="1">
    <source>
        <dbReference type="EMBL" id="GGW96512.1"/>
    </source>
</evidence>
<name>A0ABQ2X341_9ACTN</name>
<dbReference type="Proteomes" id="UP000617743">
    <property type="component" value="Unassembled WGS sequence"/>
</dbReference>
<gene>
    <name evidence="1" type="ORF">GCM10010383_27800</name>
</gene>
<evidence type="ECO:0000313" key="2">
    <source>
        <dbReference type="Proteomes" id="UP000617743"/>
    </source>
</evidence>
<keyword evidence="2" id="KW-1185">Reference proteome</keyword>
<comment type="caution">
    <text evidence="1">The sequence shown here is derived from an EMBL/GenBank/DDBJ whole genome shotgun (WGS) entry which is preliminary data.</text>
</comment>